<dbReference type="Proteomes" id="UP000554482">
    <property type="component" value="Unassembled WGS sequence"/>
</dbReference>
<comment type="caution">
    <text evidence="1">The sequence shown here is derived from an EMBL/GenBank/DDBJ whole genome shotgun (WGS) entry which is preliminary data.</text>
</comment>
<dbReference type="AlphaFoldDB" id="A0A7J6VM64"/>
<accession>A0A7J6VM64</accession>
<organism evidence="1 2">
    <name type="scientific">Thalictrum thalictroides</name>
    <name type="common">Rue-anemone</name>
    <name type="synonym">Anemone thalictroides</name>
    <dbReference type="NCBI Taxonomy" id="46969"/>
    <lineage>
        <taxon>Eukaryota</taxon>
        <taxon>Viridiplantae</taxon>
        <taxon>Streptophyta</taxon>
        <taxon>Embryophyta</taxon>
        <taxon>Tracheophyta</taxon>
        <taxon>Spermatophyta</taxon>
        <taxon>Magnoliopsida</taxon>
        <taxon>Ranunculales</taxon>
        <taxon>Ranunculaceae</taxon>
        <taxon>Thalictroideae</taxon>
        <taxon>Thalictrum</taxon>
    </lineage>
</organism>
<evidence type="ECO:0000313" key="1">
    <source>
        <dbReference type="EMBL" id="KAF5185688.1"/>
    </source>
</evidence>
<reference evidence="1 2" key="1">
    <citation type="submission" date="2020-06" db="EMBL/GenBank/DDBJ databases">
        <title>Transcriptomic and genomic resources for Thalictrum thalictroides and T. hernandezii: Facilitating candidate gene discovery in an emerging model plant lineage.</title>
        <authorList>
            <person name="Arias T."/>
            <person name="Riano-Pachon D.M."/>
            <person name="Di Stilio V.S."/>
        </authorList>
    </citation>
    <scope>NUCLEOTIDE SEQUENCE [LARGE SCALE GENOMIC DNA]</scope>
    <source>
        <strain evidence="2">cv. WT478/WT964</strain>
        <tissue evidence="1">Leaves</tissue>
    </source>
</reference>
<sequence length="83" mass="9189">MGMAEYESNSGGVKTEDQVHRLDFWLESGNDRAMVDAAQSRARGVMQSVLFWFPICMPGYEVEGHVLRGLSETVHANLVFAGV</sequence>
<proteinExistence type="predicted"/>
<protein>
    <submittedName>
        <fullName evidence="1">Uncharacterized protein</fullName>
    </submittedName>
</protein>
<name>A0A7J6VM64_THATH</name>
<gene>
    <name evidence="1" type="ORF">FRX31_024725</name>
</gene>
<dbReference type="EMBL" id="JABWDY010030352">
    <property type="protein sequence ID" value="KAF5185688.1"/>
    <property type="molecule type" value="Genomic_DNA"/>
</dbReference>
<evidence type="ECO:0000313" key="2">
    <source>
        <dbReference type="Proteomes" id="UP000554482"/>
    </source>
</evidence>
<keyword evidence="2" id="KW-1185">Reference proteome</keyword>